<reference evidence="4 5" key="2">
    <citation type="journal article" date="2011" name="Stand. Genomic Sci.">
        <title>Complete genome sequence of Truepera radiovictrix type strain (RQ-24).</title>
        <authorList>
            <person name="Ivanova N."/>
            <person name="Rohde C."/>
            <person name="Munk C."/>
            <person name="Nolan M."/>
            <person name="Lucas S."/>
            <person name="Del Rio T.G."/>
            <person name="Tice H."/>
            <person name="Deshpande S."/>
            <person name="Cheng J.F."/>
            <person name="Tapia R."/>
            <person name="Han C."/>
            <person name="Goodwin L."/>
            <person name="Pitluck S."/>
            <person name="Liolios K."/>
            <person name="Mavromatis K."/>
            <person name="Mikhailova N."/>
            <person name="Pati A."/>
            <person name="Chen A."/>
            <person name="Palaniappan K."/>
            <person name="Land M."/>
            <person name="Hauser L."/>
            <person name="Chang Y.J."/>
            <person name="Jeffries C.D."/>
            <person name="Brambilla E."/>
            <person name="Rohde M."/>
            <person name="Goker M."/>
            <person name="Tindall B.J."/>
            <person name="Woyke T."/>
            <person name="Bristow J."/>
            <person name="Eisen J.A."/>
            <person name="Markowitz V."/>
            <person name="Hugenholtz P."/>
            <person name="Kyrpides N.C."/>
            <person name="Klenk H.P."/>
            <person name="Lapidus A."/>
        </authorList>
    </citation>
    <scope>NUCLEOTIDE SEQUENCE [LARGE SCALE GENOMIC DNA]</scope>
    <source>
        <strain evidence="5">DSM 17093 / CIP 108686 / LMG 22925 / RQ-24</strain>
    </source>
</reference>
<dbReference type="InterPro" id="IPR052376">
    <property type="entry name" value="Oxidative_Scav/Glycosyltrans"/>
</dbReference>
<reference evidence="5" key="1">
    <citation type="submission" date="2010-05" db="EMBL/GenBank/DDBJ databases">
        <title>The complete genome of Truepera radiovictris DSM 17093.</title>
        <authorList>
            <consortium name="US DOE Joint Genome Institute (JGI-PGF)"/>
            <person name="Lucas S."/>
            <person name="Copeland A."/>
            <person name="Lapidus A."/>
            <person name="Glavina del Rio T."/>
            <person name="Dalin E."/>
            <person name="Tice H."/>
            <person name="Bruce D."/>
            <person name="Goodwin L."/>
            <person name="Pitluck S."/>
            <person name="Kyrpides N."/>
            <person name="Mavromatis K."/>
            <person name="Ovchinnikova G."/>
            <person name="Munk A.C."/>
            <person name="Detter J.C."/>
            <person name="Han C."/>
            <person name="Tapia R."/>
            <person name="Land M."/>
            <person name="Hauser L."/>
            <person name="Markowitz V."/>
            <person name="Cheng J.-F."/>
            <person name="Hugenholtz P."/>
            <person name="Woyke T."/>
            <person name="Wu D."/>
            <person name="Tindall B."/>
            <person name="Pomrenke H.G."/>
            <person name="Brambilla E."/>
            <person name="Klenk H.-P."/>
            <person name="Eisen J.A."/>
        </authorList>
    </citation>
    <scope>NUCLEOTIDE SEQUENCE [LARGE SCALE GENOMIC DNA]</scope>
    <source>
        <strain evidence="5">DSM 17093 / CIP 108686 / LMG 22925 / RQ-24</strain>
    </source>
</reference>
<dbReference type="HOGENOM" id="CLU_073076_2_2_0"/>
<dbReference type="AlphaFoldDB" id="D7CW01"/>
<dbReference type="Proteomes" id="UP000000379">
    <property type="component" value="Chromosome"/>
</dbReference>
<evidence type="ECO:0000313" key="4">
    <source>
        <dbReference type="EMBL" id="ADI14264.1"/>
    </source>
</evidence>
<dbReference type="Gene3D" id="1.10.287.1490">
    <property type="match status" value="1"/>
</dbReference>
<evidence type="ECO:0000313" key="5">
    <source>
        <dbReference type="Proteomes" id="UP000000379"/>
    </source>
</evidence>
<sequence length="233" mass="26140">MLDKLNQVQLRDLDLDALREERERTPEELLALRERKERLQGELARTQEKAGALRREVSQSELEIRSLDERRKGASRAALEASSPKEASQYQNQELQFATRLQELEEDTLPLIERLEALDAEVARLQGELDALEPELEASTRAEEARVSALEAKITALTEEREALAASVDAPLLRQYEGVRRAKRGVGLVEVVDAQRCGGCNVRLPIHVVQKARSARGVTRCPSCGRILWVKAA</sequence>
<dbReference type="Pfam" id="PF24481">
    <property type="entry name" value="CT398_CC"/>
    <property type="match status" value="1"/>
</dbReference>
<proteinExistence type="predicted"/>
<name>D7CW01_TRURR</name>
<keyword evidence="1" id="KW-0175">Coiled coil</keyword>
<organism evidence="4 5">
    <name type="scientific">Truepera radiovictrix (strain DSM 17093 / CIP 108686 / LMG 22925 / RQ-24)</name>
    <dbReference type="NCBI Taxonomy" id="649638"/>
    <lineage>
        <taxon>Bacteria</taxon>
        <taxon>Thermotogati</taxon>
        <taxon>Deinococcota</taxon>
        <taxon>Deinococci</taxon>
        <taxon>Trueperales</taxon>
        <taxon>Trueperaceae</taxon>
        <taxon>Truepera</taxon>
    </lineage>
</organism>
<evidence type="ECO:0000259" key="3">
    <source>
        <dbReference type="Pfam" id="PF24481"/>
    </source>
</evidence>
<dbReference type="PANTHER" id="PTHR39082">
    <property type="entry name" value="PHOSPHOLIPASE C-BETA-2-RELATED"/>
    <property type="match status" value="1"/>
</dbReference>
<dbReference type="Pfam" id="PF02591">
    <property type="entry name" value="Zn_ribbon_9"/>
    <property type="match status" value="1"/>
</dbReference>
<feature type="domain" description="CT398-like coiled coil hairpin" evidence="3">
    <location>
        <begin position="11"/>
        <end position="182"/>
    </location>
</feature>
<evidence type="ECO:0000259" key="2">
    <source>
        <dbReference type="Pfam" id="PF02591"/>
    </source>
</evidence>
<dbReference type="RefSeq" id="WP_013177635.1">
    <property type="nucleotide sequence ID" value="NC_014221.1"/>
</dbReference>
<keyword evidence="5" id="KW-1185">Reference proteome</keyword>
<dbReference type="KEGG" id="tra:Trad_1137"/>
<dbReference type="InterPro" id="IPR056003">
    <property type="entry name" value="CT398_CC_hairpin"/>
</dbReference>
<feature type="coiled-coil region" evidence="1">
    <location>
        <begin position="15"/>
        <end position="167"/>
    </location>
</feature>
<gene>
    <name evidence="4" type="ordered locus">Trad_1137</name>
</gene>
<accession>D7CW01</accession>
<dbReference type="eggNOG" id="COG1579">
    <property type="taxonomic scope" value="Bacteria"/>
</dbReference>
<dbReference type="PANTHER" id="PTHR39082:SF1">
    <property type="entry name" value="SCAVENGER RECEPTOR CLASS A MEMBER 3"/>
    <property type="match status" value="1"/>
</dbReference>
<protein>
    <submittedName>
        <fullName evidence="4">Uncharacterized protein</fullName>
    </submittedName>
</protein>
<dbReference type="OrthoDB" id="31929at2"/>
<dbReference type="STRING" id="649638.Trad_1137"/>
<dbReference type="EMBL" id="CP002049">
    <property type="protein sequence ID" value="ADI14264.1"/>
    <property type="molecule type" value="Genomic_DNA"/>
</dbReference>
<feature type="domain" description="C4-type zinc ribbon" evidence="2">
    <location>
        <begin position="196"/>
        <end position="228"/>
    </location>
</feature>
<dbReference type="InterPro" id="IPR003743">
    <property type="entry name" value="Zf-RING_7"/>
</dbReference>
<evidence type="ECO:0000256" key="1">
    <source>
        <dbReference type="SAM" id="Coils"/>
    </source>
</evidence>